<feature type="domain" description="CheW-like" evidence="11">
    <location>
        <begin position="419"/>
        <end position="557"/>
    </location>
</feature>
<dbReference type="PROSITE" id="PS50894">
    <property type="entry name" value="HPT"/>
    <property type="match status" value="1"/>
</dbReference>
<protein>
    <recommendedName>
        <fullName evidence="3">histidine kinase</fullName>
        <ecNumber evidence="3">2.7.13.3</ecNumber>
    </recommendedName>
</protein>
<dbReference type="CDD" id="cd00088">
    <property type="entry name" value="HPT"/>
    <property type="match status" value="1"/>
</dbReference>
<dbReference type="Pfam" id="PF01584">
    <property type="entry name" value="CheW"/>
    <property type="match status" value="2"/>
</dbReference>
<dbReference type="SMART" id="SM01231">
    <property type="entry name" value="H-kinase_dim"/>
    <property type="match status" value="1"/>
</dbReference>
<dbReference type="InterPro" id="IPR008207">
    <property type="entry name" value="Sig_transdc_His_kin_Hpt_dom"/>
</dbReference>
<dbReference type="CDD" id="cd16916">
    <property type="entry name" value="HATPase_CheA-like"/>
    <property type="match status" value="1"/>
</dbReference>
<dbReference type="SUPFAM" id="SSF47226">
    <property type="entry name" value="Histidine-containing phosphotransfer domain, HPT domain"/>
    <property type="match status" value="1"/>
</dbReference>
<comment type="catalytic activity">
    <reaction evidence="1">
        <text>ATP + protein L-histidine = ADP + protein N-phospho-L-histidine.</text>
        <dbReference type="EC" id="2.7.13.3"/>
    </reaction>
</comment>
<dbReference type="Gene3D" id="1.20.120.160">
    <property type="entry name" value="HPT domain"/>
    <property type="match status" value="1"/>
</dbReference>
<dbReference type="Gene3D" id="1.10.287.560">
    <property type="entry name" value="Histidine kinase CheA-like, homodimeric domain"/>
    <property type="match status" value="1"/>
</dbReference>
<dbReference type="Gene3D" id="3.30.565.10">
    <property type="entry name" value="Histidine kinase-like ATPase, C-terminal domain"/>
    <property type="match status" value="1"/>
</dbReference>
<organism evidence="13 14">
    <name type="scientific">Oryzihumus leptocrescens</name>
    <dbReference type="NCBI Taxonomy" id="297536"/>
    <lineage>
        <taxon>Bacteria</taxon>
        <taxon>Bacillati</taxon>
        <taxon>Actinomycetota</taxon>
        <taxon>Actinomycetes</taxon>
        <taxon>Micrococcales</taxon>
        <taxon>Intrasporangiaceae</taxon>
        <taxon>Oryzihumus</taxon>
    </lineage>
</organism>
<dbReference type="PANTHER" id="PTHR43395">
    <property type="entry name" value="SENSOR HISTIDINE KINASE CHEA"/>
    <property type="match status" value="1"/>
</dbReference>
<feature type="compositionally biased region" description="Basic and acidic residues" evidence="9">
    <location>
        <begin position="151"/>
        <end position="166"/>
    </location>
</feature>
<dbReference type="InterPro" id="IPR003594">
    <property type="entry name" value="HATPase_dom"/>
</dbReference>
<dbReference type="InterPro" id="IPR002545">
    <property type="entry name" value="CheW-lke_dom"/>
</dbReference>
<dbReference type="SUPFAM" id="SSF55874">
    <property type="entry name" value="ATPase domain of HSP90 chaperone/DNA topoisomerase II/histidine kinase"/>
    <property type="match status" value="1"/>
</dbReference>
<evidence type="ECO:0000313" key="14">
    <source>
        <dbReference type="Proteomes" id="UP000319514"/>
    </source>
</evidence>
<dbReference type="InterPro" id="IPR004105">
    <property type="entry name" value="CheA-like_dim"/>
</dbReference>
<evidence type="ECO:0000256" key="9">
    <source>
        <dbReference type="SAM" id="MobiDB-lite"/>
    </source>
</evidence>
<evidence type="ECO:0000256" key="3">
    <source>
        <dbReference type="ARBA" id="ARBA00012438"/>
    </source>
</evidence>
<dbReference type="GO" id="GO:0006935">
    <property type="term" value="P:chemotaxis"/>
    <property type="evidence" value="ECO:0007669"/>
    <property type="project" value="InterPro"/>
</dbReference>
<dbReference type="GO" id="GO:0000155">
    <property type="term" value="F:phosphorelay sensor kinase activity"/>
    <property type="evidence" value="ECO:0007669"/>
    <property type="project" value="InterPro"/>
</dbReference>
<evidence type="ECO:0000256" key="4">
    <source>
        <dbReference type="ARBA" id="ARBA00022553"/>
    </source>
</evidence>
<dbReference type="SMART" id="SM00387">
    <property type="entry name" value="HATPase_c"/>
    <property type="match status" value="1"/>
</dbReference>
<reference evidence="13 14" key="1">
    <citation type="submission" date="2019-06" db="EMBL/GenBank/DDBJ databases">
        <title>Sequencing the genomes of 1000 actinobacteria strains.</title>
        <authorList>
            <person name="Klenk H.-P."/>
        </authorList>
    </citation>
    <scope>NUCLEOTIDE SEQUENCE [LARGE SCALE GENOMIC DNA]</scope>
    <source>
        <strain evidence="13 14">DSM 18082</strain>
    </source>
</reference>
<dbReference type="InterPro" id="IPR036641">
    <property type="entry name" value="HPT_dom_sf"/>
</dbReference>
<keyword evidence="4 8" id="KW-0597">Phosphoprotein</keyword>
<evidence type="ECO:0000256" key="7">
    <source>
        <dbReference type="ARBA" id="ARBA00023012"/>
    </source>
</evidence>
<dbReference type="Gene3D" id="2.30.30.40">
    <property type="entry name" value="SH3 Domains"/>
    <property type="match status" value="1"/>
</dbReference>
<dbReference type="SMART" id="SM00260">
    <property type="entry name" value="CheW"/>
    <property type="match status" value="2"/>
</dbReference>
<dbReference type="Pfam" id="PF02895">
    <property type="entry name" value="H-kinase_dim"/>
    <property type="match status" value="1"/>
</dbReference>
<dbReference type="Proteomes" id="UP000319514">
    <property type="component" value="Unassembled WGS sequence"/>
</dbReference>
<keyword evidence="5" id="KW-0808">Transferase</keyword>
<comment type="subcellular location">
    <subcellularLocation>
        <location evidence="2">Cell membrane</location>
    </subcellularLocation>
</comment>
<evidence type="ECO:0000259" key="11">
    <source>
        <dbReference type="PROSITE" id="PS50851"/>
    </source>
</evidence>
<dbReference type="PROSITE" id="PS50109">
    <property type="entry name" value="HIS_KIN"/>
    <property type="match status" value="1"/>
</dbReference>
<sequence length="729" mass="77525">MFELSEMEEIVQEFLVESHENLDQLDRDLVELERDPGSRELLAGIFRTIHTIKGTSGFLAFAQLEQVSHVGEGLLSRLRDGELELDFERAAALLDLVDAIRTVLASIEATGAEGQHDFSGLVARLERLQSANPDATPSGQPRPAAAPAPEPADHDGGETEVDSRRGVADHTIRVDIGVLDELMQMVGELVLTRNRIVQQAGTIADPALMHTAHRLDVIAAGLQEGVMKTRMQPIGNIWSRMPRVVRDLGVVCGRQVRVEMEGRETELDRSLLEAIKDPLTHLVRNAVDHGIEPPQERVALGKPAEGVIWLRAYQQGGKVHVEIADDGRGIDPERIGLKAVERGLLTPEQLAALSLEETTSLVFQPGFSTAEAVSSVSGRGVGMDVVRTNIEQVGGTVALRSVPGLGSTVTLQIPLTLAIIPALTVATGGQRLAIPQLSLVELVAVPAGEVRTTIEDVSGVPVLRLRGRLLPLVHLDAALGLTSCRRADGTVSVVVVQSEGRQFGIVVDRVVDTEEIVVKPLSSQLTGIGLYAGAMVSGDGAVALILDVTALGHRSGVLGAARDLAGAAEPEQVTVEQEREAFLIVGVGPDRRVAVPLAAVHRIEELSTATLEQVGGREVIQYRDGILPLARLARVMGVVEDPGPQERVQVVVYSEGGRSVGLVVSAIHDISDDFDGVSSDLGGPGLNGSVVVGRQVAELLDVRGAVLAADPLFYEPAAPATLDWMAVPS</sequence>
<feature type="domain" description="CheW-like" evidence="11">
    <location>
        <begin position="579"/>
        <end position="711"/>
    </location>
</feature>
<evidence type="ECO:0000256" key="5">
    <source>
        <dbReference type="ARBA" id="ARBA00022679"/>
    </source>
</evidence>
<dbReference type="RefSeq" id="WP_246092607.1">
    <property type="nucleotide sequence ID" value="NZ_BAAAKX010000015.1"/>
</dbReference>
<dbReference type="InterPro" id="IPR051315">
    <property type="entry name" value="Bact_Chemotaxis_CheA"/>
</dbReference>
<proteinExistence type="predicted"/>
<keyword evidence="6 13" id="KW-0418">Kinase</keyword>
<evidence type="ECO:0000256" key="1">
    <source>
        <dbReference type="ARBA" id="ARBA00000085"/>
    </source>
</evidence>
<evidence type="ECO:0000256" key="6">
    <source>
        <dbReference type="ARBA" id="ARBA00022777"/>
    </source>
</evidence>
<dbReference type="InterPro" id="IPR036890">
    <property type="entry name" value="HATPase_C_sf"/>
</dbReference>
<dbReference type="PRINTS" id="PR00344">
    <property type="entry name" value="BCTRLSENSOR"/>
</dbReference>
<feature type="domain" description="HPt" evidence="12">
    <location>
        <begin position="3"/>
        <end position="111"/>
    </location>
</feature>
<dbReference type="SMART" id="SM00073">
    <property type="entry name" value="HPT"/>
    <property type="match status" value="1"/>
</dbReference>
<dbReference type="InterPro" id="IPR005467">
    <property type="entry name" value="His_kinase_dom"/>
</dbReference>
<dbReference type="InterPro" id="IPR004358">
    <property type="entry name" value="Sig_transdc_His_kin-like_C"/>
</dbReference>
<dbReference type="EC" id="2.7.13.3" evidence="3"/>
<evidence type="ECO:0000256" key="8">
    <source>
        <dbReference type="PROSITE-ProRule" id="PRU00110"/>
    </source>
</evidence>
<evidence type="ECO:0000256" key="2">
    <source>
        <dbReference type="ARBA" id="ARBA00004236"/>
    </source>
</evidence>
<comment type="caution">
    <text evidence="13">The sequence shown here is derived from an EMBL/GenBank/DDBJ whole genome shotgun (WGS) entry which is preliminary data.</text>
</comment>
<dbReference type="PROSITE" id="PS50851">
    <property type="entry name" value="CHEW"/>
    <property type="match status" value="2"/>
</dbReference>
<feature type="domain" description="Histidine kinase" evidence="10">
    <location>
        <begin position="167"/>
        <end position="417"/>
    </location>
</feature>
<evidence type="ECO:0000313" key="13">
    <source>
        <dbReference type="EMBL" id="TQL56971.1"/>
    </source>
</evidence>
<keyword evidence="7" id="KW-0902">Two-component regulatory system</keyword>
<dbReference type="SUPFAM" id="SSF50341">
    <property type="entry name" value="CheW-like"/>
    <property type="match status" value="2"/>
</dbReference>
<name>A0A542Z9G3_9MICO</name>
<dbReference type="GO" id="GO:0005886">
    <property type="term" value="C:plasma membrane"/>
    <property type="evidence" value="ECO:0007669"/>
    <property type="project" value="UniProtKB-SubCell"/>
</dbReference>
<dbReference type="FunFam" id="3.30.565.10:FF:000016">
    <property type="entry name" value="Chemotaxis protein CheA, putative"/>
    <property type="match status" value="1"/>
</dbReference>
<dbReference type="SUPFAM" id="SSF47384">
    <property type="entry name" value="Homodimeric domain of signal transducing histidine kinase"/>
    <property type="match status" value="1"/>
</dbReference>
<dbReference type="InterPro" id="IPR036061">
    <property type="entry name" value="CheW-like_dom_sf"/>
</dbReference>
<dbReference type="AlphaFoldDB" id="A0A542Z9G3"/>
<dbReference type="InterPro" id="IPR036097">
    <property type="entry name" value="HisK_dim/P_sf"/>
</dbReference>
<gene>
    <name evidence="13" type="ORF">FB474_3739</name>
</gene>
<feature type="region of interest" description="Disordered" evidence="9">
    <location>
        <begin position="131"/>
        <end position="166"/>
    </location>
</feature>
<dbReference type="GO" id="GO:0005737">
    <property type="term" value="C:cytoplasm"/>
    <property type="evidence" value="ECO:0007669"/>
    <property type="project" value="InterPro"/>
</dbReference>
<evidence type="ECO:0000259" key="10">
    <source>
        <dbReference type="PROSITE" id="PS50109"/>
    </source>
</evidence>
<accession>A0A542Z9G3</accession>
<feature type="modified residue" description="Phosphohistidine" evidence="8">
    <location>
        <position position="50"/>
    </location>
</feature>
<dbReference type="EMBL" id="VFOQ01000002">
    <property type="protein sequence ID" value="TQL56971.1"/>
    <property type="molecule type" value="Genomic_DNA"/>
</dbReference>
<keyword evidence="14" id="KW-1185">Reference proteome</keyword>
<evidence type="ECO:0000259" key="12">
    <source>
        <dbReference type="PROSITE" id="PS50894"/>
    </source>
</evidence>
<dbReference type="Pfam" id="PF02518">
    <property type="entry name" value="HATPase_c"/>
    <property type="match status" value="1"/>
</dbReference>
<dbReference type="PANTHER" id="PTHR43395:SF1">
    <property type="entry name" value="CHEMOTAXIS PROTEIN CHEA"/>
    <property type="match status" value="1"/>
</dbReference>
<dbReference type="Pfam" id="PF01627">
    <property type="entry name" value="Hpt"/>
    <property type="match status" value="1"/>
</dbReference>
<dbReference type="Gene3D" id="2.40.50.180">
    <property type="entry name" value="CheA-289, Domain 4"/>
    <property type="match status" value="1"/>
</dbReference>
<dbReference type="InterPro" id="IPR037006">
    <property type="entry name" value="CheA-like_homodim_sf"/>
</dbReference>